<evidence type="ECO:0000256" key="1">
    <source>
        <dbReference type="SAM" id="Phobius"/>
    </source>
</evidence>
<protein>
    <submittedName>
        <fullName evidence="2">Uncharacterized protein</fullName>
    </submittedName>
</protein>
<comment type="caution">
    <text evidence="2">The sequence shown here is derived from an EMBL/GenBank/DDBJ whole genome shotgun (WGS) entry which is preliminary data.</text>
</comment>
<keyword evidence="1" id="KW-0812">Transmembrane</keyword>
<dbReference type="Proteomes" id="UP001286456">
    <property type="component" value="Unassembled WGS sequence"/>
</dbReference>
<keyword evidence="3" id="KW-1185">Reference proteome</keyword>
<keyword evidence="1" id="KW-1133">Transmembrane helix</keyword>
<reference evidence="2" key="2">
    <citation type="submission" date="2023-06" db="EMBL/GenBank/DDBJ databases">
        <authorList>
            <consortium name="Lawrence Berkeley National Laboratory"/>
            <person name="Haridas S."/>
            <person name="Hensen N."/>
            <person name="Bonometti L."/>
            <person name="Westerberg I."/>
            <person name="Brannstrom I.O."/>
            <person name="Guillou S."/>
            <person name="Cros-Aarteil S."/>
            <person name="Calhoun S."/>
            <person name="Kuo A."/>
            <person name="Mondo S."/>
            <person name="Pangilinan J."/>
            <person name="Riley R."/>
            <person name="Labutti K."/>
            <person name="Andreopoulos B."/>
            <person name="Lipzen A."/>
            <person name="Chen C."/>
            <person name="Yanf M."/>
            <person name="Daum C."/>
            <person name="Ng V."/>
            <person name="Clum A."/>
            <person name="Steindorff A."/>
            <person name="Ohm R."/>
            <person name="Martin F."/>
            <person name="Silar P."/>
            <person name="Natvig D."/>
            <person name="Lalanne C."/>
            <person name="Gautier V."/>
            <person name="Ament-Velasquez S.L."/>
            <person name="Kruys A."/>
            <person name="Hutchinson M.I."/>
            <person name="Powell A.J."/>
            <person name="Barry K."/>
            <person name="Miller A.N."/>
            <person name="Grigoriev I.V."/>
            <person name="Debuchy R."/>
            <person name="Gladieux P."/>
            <person name="Thoren M.H."/>
            <person name="Johannesson H."/>
        </authorList>
    </citation>
    <scope>NUCLEOTIDE SEQUENCE</scope>
    <source>
        <strain evidence="2">SMH4131-1</strain>
    </source>
</reference>
<keyword evidence="1" id="KW-0472">Membrane</keyword>
<proteinExistence type="predicted"/>
<name>A0AAE0INI9_9PEZI</name>
<gene>
    <name evidence="2" type="ORF">B0T19DRAFT_192989</name>
</gene>
<sequence>MYLGVVRVYLGGGYLAGWLPAIEEDIPRGLAFAFFFFSLFFFLPVVAWLGLAWLGLGFQSGSESGSLYPVGVLSILSALRNKKQHCLVHKHISYLPARDTCFMDLFIISL</sequence>
<evidence type="ECO:0000313" key="3">
    <source>
        <dbReference type="Proteomes" id="UP001286456"/>
    </source>
</evidence>
<reference evidence="2" key="1">
    <citation type="journal article" date="2023" name="Mol. Phylogenet. Evol.">
        <title>Genome-scale phylogeny and comparative genomics of the fungal order Sordariales.</title>
        <authorList>
            <person name="Hensen N."/>
            <person name="Bonometti L."/>
            <person name="Westerberg I."/>
            <person name="Brannstrom I.O."/>
            <person name="Guillou S."/>
            <person name="Cros-Aarteil S."/>
            <person name="Calhoun S."/>
            <person name="Haridas S."/>
            <person name="Kuo A."/>
            <person name="Mondo S."/>
            <person name="Pangilinan J."/>
            <person name="Riley R."/>
            <person name="LaButti K."/>
            <person name="Andreopoulos B."/>
            <person name="Lipzen A."/>
            <person name="Chen C."/>
            <person name="Yan M."/>
            <person name="Daum C."/>
            <person name="Ng V."/>
            <person name="Clum A."/>
            <person name="Steindorff A."/>
            <person name="Ohm R.A."/>
            <person name="Martin F."/>
            <person name="Silar P."/>
            <person name="Natvig D.O."/>
            <person name="Lalanne C."/>
            <person name="Gautier V."/>
            <person name="Ament-Velasquez S.L."/>
            <person name="Kruys A."/>
            <person name="Hutchinson M.I."/>
            <person name="Powell A.J."/>
            <person name="Barry K."/>
            <person name="Miller A.N."/>
            <person name="Grigoriev I.V."/>
            <person name="Debuchy R."/>
            <person name="Gladieux P."/>
            <person name="Hiltunen Thoren M."/>
            <person name="Johannesson H."/>
        </authorList>
    </citation>
    <scope>NUCLEOTIDE SEQUENCE</scope>
    <source>
        <strain evidence="2">SMH4131-1</strain>
    </source>
</reference>
<evidence type="ECO:0000313" key="2">
    <source>
        <dbReference type="EMBL" id="KAK3328483.1"/>
    </source>
</evidence>
<feature type="transmembrane region" description="Helical" evidence="1">
    <location>
        <begin position="30"/>
        <end position="56"/>
    </location>
</feature>
<dbReference type="AlphaFoldDB" id="A0AAE0INI9"/>
<dbReference type="EMBL" id="JAUEPO010000003">
    <property type="protein sequence ID" value="KAK3328483.1"/>
    <property type="molecule type" value="Genomic_DNA"/>
</dbReference>
<organism evidence="2 3">
    <name type="scientific">Cercophora scortea</name>
    <dbReference type="NCBI Taxonomy" id="314031"/>
    <lineage>
        <taxon>Eukaryota</taxon>
        <taxon>Fungi</taxon>
        <taxon>Dikarya</taxon>
        <taxon>Ascomycota</taxon>
        <taxon>Pezizomycotina</taxon>
        <taxon>Sordariomycetes</taxon>
        <taxon>Sordariomycetidae</taxon>
        <taxon>Sordariales</taxon>
        <taxon>Lasiosphaeriaceae</taxon>
        <taxon>Cercophora</taxon>
    </lineage>
</organism>
<accession>A0AAE0INI9</accession>